<evidence type="ECO:0000313" key="3">
    <source>
        <dbReference type="Proteomes" id="UP000094527"/>
    </source>
</evidence>
<dbReference type="EMBL" id="LJIJ01002823">
    <property type="protein sequence ID" value="ODM89193.1"/>
    <property type="molecule type" value="Genomic_DNA"/>
</dbReference>
<comment type="caution">
    <text evidence="2">The sequence shown here is derived from an EMBL/GenBank/DDBJ whole genome shotgun (WGS) entry which is preliminary data.</text>
</comment>
<evidence type="ECO:0000313" key="2">
    <source>
        <dbReference type="EMBL" id="ODM89193.1"/>
    </source>
</evidence>
<evidence type="ECO:0000256" key="1">
    <source>
        <dbReference type="SAM" id="MobiDB-lite"/>
    </source>
</evidence>
<dbReference type="Proteomes" id="UP000094527">
    <property type="component" value="Unassembled WGS sequence"/>
</dbReference>
<reference evidence="2 3" key="1">
    <citation type="journal article" date="2016" name="Genome Biol. Evol.">
        <title>Gene Family Evolution Reflects Adaptation to Soil Environmental Stressors in the Genome of the Collembolan Orchesella cincta.</title>
        <authorList>
            <person name="Faddeeva-Vakhrusheva A."/>
            <person name="Derks M.F."/>
            <person name="Anvar S.Y."/>
            <person name="Agamennone V."/>
            <person name="Suring W."/>
            <person name="Smit S."/>
            <person name="van Straalen N.M."/>
            <person name="Roelofs D."/>
        </authorList>
    </citation>
    <scope>NUCLEOTIDE SEQUENCE [LARGE SCALE GENOMIC DNA]</scope>
    <source>
        <tissue evidence="2">Mixed pool</tissue>
    </source>
</reference>
<dbReference type="InterPro" id="IPR036047">
    <property type="entry name" value="F-box-like_dom_sf"/>
</dbReference>
<name>A0A1D2M885_ORCCI</name>
<protein>
    <recommendedName>
        <fullName evidence="4">F-box domain-containing protein</fullName>
    </recommendedName>
</protein>
<feature type="region of interest" description="Disordered" evidence="1">
    <location>
        <begin position="1"/>
        <end position="46"/>
    </location>
</feature>
<dbReference type="SUPFAM" id="SSF81383">
    <property type="entry name" value="F-box domain"/>
    <property type="match status" value="1"/>
</dbReference>
<keyword evidence="3" id="KW-1185">Reference proteome</keyword>
<evidence type="ECO:0008006" key="4">
    <source>
        <dbReference type="Google" id="ProtNLM"/>
    </source>
</evidence>
<dbReference type="Gene3D" id="1.20.1280.50">
    <property type="match status" value="1"/>
</dbReference>
<organism evidence="2 3">
    <name type="scientific">Orchesella cincta</name>
    <name type="common">Springtail</name>
    <name type="synonym">Podura cincta</name>
    <dbReference type="NCBI Taxonomy" id="48709"/>
    <lineage>
        <taxon>Eukaryota</taxon>
        <taxon>Metazoa</taxon>
        <taxon>Ecdysozoa</taxon>
        <taxon>Arthropoda</taxon>
        <taxon>Hexapoda</taxon>
        <taxon>Collembola</taxon>
        <taxon>Entomobryomorpha</taxon>
        <taxon>Entomobryoidea</taxon>
        <taxon>Orchesellidae</taxon>
        <taxon>Orchesellinae</taxon>
        <taxon>Orchesella</taxon>
    </lineage>
</organism>
<dbReference type="AlphaFoldDB" id="A0A1D2M885"/>
<sequence length="125" mass="14110">MEQVKISSRKRKMDSELDFESEGNQNEALIQPQANNPCETESEPHKPHPLLDVDLALVNVLSYLEIDELKAANLVCKTWSSQVTKLMIKKGTFLFTSSSAKRFLYKSSVDALSPFEARFMEALSV</sequence>
<accession>A0A1D2M885</accession>
<proteinExistence type="predicted"/>
<feature type="compositionally biased region" description="Polar residues" evidence="1">
    <location>
        <begin position="22"/>
        <end position="39"/>
    </location>
</feature>
<gene>
    <name evidence="2" type="ORF">Ocin01_17491</name>
</gene>